<organism evidence="3 4">
    <name type="scientific">Buddleja alternifolia</name>
    <dbReference type="NCBI Taxonomy" id="168488"/>
    <lineage>
        <taxon>Eukaryota</taxon>
        <taxon>Viridiplantae</taxon>
        <taxon>Streptophyta</taxon>
        <taxon>Embryophyta</taxon>
        <taxon>Tracheophyta</taxon>
        <taxon>Spermatophyta</taxon>
        <taxon>Magnoliopsida</taxon>
        <taxon>eudicotyledons</taxon>
        <taxon>Gunneridae</taxon>
        <taxon>Pentapetalae</taxon>
        <taxon>asterids</taxon>
        <taxon>lamiids</taxon>
        <taxon>Lamiales</taxon>
        <taxon>Scrophulariaceae</taxon>
        <taxon>Buddlejeae</taxon>
        <taxon>Buddleja</taxon>
    </lineage>
</organism>
<feature type="region of interest" description="Disordered" evidence="2">
    <location>
        <begin position="162"/>
        <end position="183"/>
    </location>
</feature>
<feature type="compositionally biased region" description="Polar residues" evidence="2">
    <location>
        <begin position="491"/>
        <end position="511"/>
    </location>
</feature>
<comment type="caution">
    <text evidence="3">The sequence shown here is derived from an EMBL/GenBank/DDBJ whole genome shotgun (WGS) entry which is preliminary data.</text>
</comment>
<feature type="compositionally biased region" description="Acidic residues" evidence="2">
    <location>
        <begin position="102"/>
        <end position="115"/>
    </location>
</feature>
<feature type="region of interest" description="Disordered" evidence="2">
    <location>
        <begin position="101"/>
        <end position="136"/>
    </location>
</feature>
<evidence type="ECO:0000313" key="4">
    <source>
        <dbReference type="Proteomes" id="UP000826271"/>
    </source>
</evidence>
<accession>A0AAV6WRI3</accession>
<dbReference type="EMBL" id="WHWC01000014">
    <property type="protein sequence ID" value="KAG8369585.1"/>
    <property type="molecule type" value="Genomic_DNA"/>
</dbReference>
<keyword evidence="4" id="KW-1185">Reference proteome</keyword>
<gene>
    <name evidence="3" type="ORF">BUALT_Bualt14G0029000</name>
</gene>
<dbReference type="Proteomes" id="UP000826271">
    <property type="component" value="Unassembled WGS sequence"/>
</dbReference>
<feature type="region of interest" description="Disordered" evidence="2">
    <location>
        <begin position="1"/>
        <end position="30"/>
    </location>
</feature>
<protein>
    <submittedName>
        <fullName evidence="3">Uncharacterized protein</fullName>
    </submittedName>
</protein>
<evidence type="ECO:0000256" key="1">
    <source>
        <dbReference type="SAM" id="Coils"/>
    </source>
</evidence>
<name>A0AAV6WRI3_9LAMI</name>
<dbReference type="PANTHER" id="PTHR34461:SF4">
    <property type="entry name" value="OS01G0101800 PROTEIN"/>
    <property type="match status" value="1"/>
</dbReference>
<feature type="coiled-coil region" evidence="1">
    <location>
        <begin position="643"/>
        <end position="677"/>
    </location>
</feature>
<evidence type="ECO:0000313" key="3">
    <source>
        <dbReference type="EMBL" id="KAG8369585.1"/>
    </source>
</evidence>
<feature type="region of interest" description="Disordered" evidence="2">
    <location>
        <begin position="465"/>
        <end position="512"/>
    </location>
</feature>
<dbReference type="PANTHER" id="PTHR34461">
    <property type="entry name" value="EXPRESSED PROTEIN"/>
    <property type="match status" value="1"/>
</dbReference>
<dbReference type="AlphaFoldDB" id="A0AAV6WRI3"/>
<evidence type="ECO:0000256" key="2">
    <source>
        <dbReference type="SAM" id="MobiDB-lite"/>
    </source>
</evidence>
<feature type="compositionally biased region" description="Polar residues" evidence="2">
    <location>
        <begin position="545"/>
        <end position="556"/>
    </location>
</feature>
<feature type="compositionally biased region" description="Low complexity" evidence="2">
    <location>
        <begin position="476"/>
        <end position="489"/>
    </location>
</feature>
<proteinExistence type="predicted"/>
<sequence>MEVSSSSVKIHSRKRKKSNELSSGSNPLAGIFTRSKSQIYFHRNRSGIARRDPVPTKPYHFRAKIEQVEDFLKINCNNASRVSSIKDLRARRVFTPDVNSVLEEEEDEKEDDDKEDNVKKSRKLLKGSDAGSVPDMDSARILESDLKVDRCEQSEAIALLETEDEPNVSENGLNLKDQPISGNESITKSKTALNMCGRRKVFKSPSSFSYRRLLPYLTGIVNDDSAVSKIEIVDAAIPIQKLDDASAEVSSISENRHTANVENVVPHSDNIMPLENEDVQRFYKSEPCNQQNLSSPENGLDHNTENTRPLEVEHNENDASRIDAVVEEEFCQTTPPDPSIVIKMEVRNGGEANNVLPENQNCKEFSVGIGSSKNIGLEQSPDAKFGTNSLNRSVLNPCSRMKVFKNPKSLSYRRLLPFLMDMSKHNSCASRIIQQPKPLADLKEDLHILSAATAERSCKNTDKFYGELHKDPIPPSDDSSPDTDASPGSAIQPSPSTNISPNGSVTSQTPTEPCMLLDLKPEEMTQSQCSPSKLELNCYPKENCSATTPSSTSNHEILNEHSPSKESGPVAKPKKCLDKGLEFYDNNIRSIEKVDVNQSSSDALVTHSNGSIKGILKRNPRGCRGLCNCLNCASFRLHADRAFEFSQNQMNDAEEIASELMKELANLRRVLEKSCANENDVIQLNPVQVKQACNRAVETENLAKERLTKLNYDLNIHCRIPALLQPKVTFANHFDEKAIPMLNPSTSAKKR</sequence>
<feature type="region of interest" description="Disordered" evidence="2">
    <location>
        <begin position="545"/>
        <end position="572"/>
    </location>
</feature>
<keyword evidence="1" id="KW-0175">Coiled coil</keyword>
<reference evidence="3" key="1">
    <citation type="submission" date="2019-10" db="EMBL/GenBank/DDBJ databases">
        <authorList>
            <person name="Zhang R."/>
            <person name="Pan Y."/>
            <person name="Wang J."/>
            <person name="Ma R."/>
            <person name="Yu S."/>
        </authorList>
    </citation>
    <scope>NUCLEOTIDE SEQUENCE</scope>
    <source>
        <strain evidence="3">LA-IB0</strain>
        <tissue evidence="3">Leaf</tissue>
    </source>
</reference>